<name>A0A2U2M132_9LACO</name>
<dbReference type="REBASE" id="291536">
    <property type="entry name" value="LsaA3ORF9605P"/>
</dbReference>
<dbReference type="AlphaFoldDB" id="A0A2U2M132"/>
<organism evidence="1 2">
    <name type="scientific">Ligilactobacillus salivarius</name>
    <dbReference type="NCBI Taxonomy" id="1624"/>
    <lineage>
        <taxon>Bacteria</taxon>
        <taxon>Bacillati</taxon>
        <taxon>Bacillota</taxon>
        <taxon>Bacilli</taxon>
        <taxon>Lactobacillales</taxon>
        <taxon>Lactobacillaceae</taxon>
        <taxon>Ligilactobacillus</taxon>
    </lineage>
</organism>
<accession>A0A2U2M132</accession>
<sequence>MAKPGEHFEEKATQFLNQNFSTDNISFIKTETLDSSISDILVKNGNSSLFYIEAKDSRAQSGQFVLRLEDNDKFVFSSKNTSPEYEAREIIDYINKNLSTYINVRQRKIDVPIDLEISKKWIINHYRKQNVKFVITKYNDEFVIFPIEKFGDYFDIETHFRRKKSGSHNLKKSSLKKTKNFIKENFPVVNIQIVDDADLLVAFQKNFDLAENKRFLFEGDLLFFSKQDTSFFGNETTTFKIRRLSKTNNANIIFSISSKQKQQKEDLLLFKNSLI</sequence>
<evidence type="ECO:0000313" key="2">
    <source>
        <dbReference type="Proteomes" id="UP000245607"/>
    </source>
</evidence>
<dbReference type="EMBL" id="QFAS01000011">
    <property type="protein sequence ID" value="PWG50577.1"/>
    <property type="molecule type" value="Genomic_DNA"/>
</dbReference>
<protein>
    <submittedName>
        <fullName evidence="1">Uncharacterized protein</fullName>
    </submittedName>
</protein>
<evidence type="ECO:0000313" key="1">
    <source>
        <dbReference type="EMBL" id="PWG50577.1"/>
    </source>
</evidence>
<proteinExistence type="predicted"/>
<comment type="caution">
    <text evidence="1">The sequence shown here is derived from an EMBL/GenBank/DDBJ whole genome shotgun (WGS) entry which is preliminary data.</text>
</comment>
<dbReference type="Proteomes" id="UP000245607">
    <property type="component" value="Unassembled WGS sequence"/>
</dbReference>
<dbReference type="CDD" id="cd21834">
    <property type="entry name" value="Hhal-like"/>
    <property type="match status" value="1"/>
</dbReference>
<reference evidence="1 2" key="1">
    <citation type="submission" date="2018-05" db="EMBL/GenBank/DDBJ databases">
        <title>Lactobacillus salivarius genome sequencing and assembly.</title>
        <authorList>
            <person name="Audisio C."/>
            <person name="Albarracin L."/>
            <person name="Torres M.J."/>
            <person name="Hebert E.M."/>
            <person name="Saavedra L."/>
        </authorList>
    </citation>
    <scope>NUCLEOTIDE SEQUENCE [LARGE SCALE GENOMIC DNA]</scope>
    <source>
        <strain evidence="1 2">A3iob</strain>
    </source>
</reference>
<gene>
    <name evidence="1" type="ORF">DB362_09605</name>
</gene>
<dbReference type="RefSeq" id="WP_109242324.1">
    <property type="nucleotide sequence ID" value="NZ_QFAS01000011.1"/>
</dbReference>